<evidence type="ECO:0008006" key="3">
    <source>
        <dbReference type="Google" id="ProtNLM"/>
    </source>
</evidence>
<name>A0ABR0N3U7_GOSAR</name>
<dbReference type="EMBL" id="JARKNE010000011">
    <property type="protein sequence ID" value="KAK5785238.1"/>
    <property type="molecule type" value="Genomic_DNA"/>
</dbReference>
<reference evidence="1 2" key="1">
    <citation type="submission" date="2023-03" db="EMBL/GenBank/DDBJ databases">
        <title>WGS of Gossypium arboreum.</title>
        <authorList>
            <person name="Yu D."/>
        </authorList>
    </citation>
    <scope>NUCLEOTIDE SEQUENCE [LARGE SCALE GENOMIC DNA]</scope>
    <source>
        <tissue evidence="1">Leaf</tissue>
    </source>
</reference>
<protein>
    <recommendedName>
        <fullName evidence="3">Reverse transcriptase zinc-binding domain-containing protein</fullName>
    </recommendedName>
</protein>
<gene>
    <name evidence="1" type="ORF">PVK06_039804</name>
</gene>
<evidence type="ECO:0000313" key="1">
    <source>
        <dbReference type="EMBL" id="KAK5785238.1"/>
    </source>
</evidence>
<dbReference type="Proteomes" id="UP001358586">
    <property type="component" value="Chromosome 11"/>
</dbReference>
<proteinExistence type="predicted"/>
<evidence type="ECO:0000313" key="2">
    <source>
        <dbReference type="Proteomes" id="UP001358586"/>
    </source>
</evidence>
<accession>A0ABR0N3U7</accession>
<comment type="caution">
    <text evidence="1">The sequence shown here is derived from an EMBL/GenBank/DDBJ whole genome shotgun (WGS) entry which is preliminary data.</text>
</comment>
<organism evidence="1 2">
    <name type="scientific">Gossypium arboreum</name>
    <name type="common">Tree cotton</name>
    <name type="synonym">Gossypium nanking</name>
    <dbReference type="NCBI Taxonomy" id="29729"/>
    <lineage>
        <taxon>Eukaryota</taxon>
        <taxon>Viridiplantae</taxon>
        <taxon>Streptophyta</taxon>
        <taxon>Embryophyta</taxon>
        <taxon>Tracheophyta</taxon>
        <taxon>Spermatophyta</taxon>
        <taxon>Magnoliopsida</taxon>
        <taxon>eudicotyledons</taxon>
        <taxon>Gunneridae</taxon>
        <taxon>Pentapetalae</taxon>
        <taxon>rosids</taxon>
        <taxon>malvids</taxon>
        <taxon>Malvales</taxon>
        <taxon>Malvaceae</taxon>
        <taxon>Malvoideae</taxon>
        <taxon>Gossypium</taxon>
    </lineage>
</organism>
<sequence length="99" mass="11345">MLTLHNLERGLVKDDQCPLCKSDVESMVHLFRDCNFTIKVLQGLGEANSTINKSQSWHSWLVEKFLSYDLLKCKTIAIACWAILYNKNSVYHKGLKSNV</sequence>
<keyword evidence="2" id="KW-1185">Reference proteome</keyword>